<feature type="transmembrane region" description="Helical" evidence="1">
    <location>
        <begin position="34"/>
        <end position="58"/>
    </location>
</feature>
<evidence type="ECO:0000256" key="1">
    <source>
        <dbReference type="SAM" id="Phobius"/>
    </source>
</evidence>
<feature type="transmembrane region" description="Helical" evidence="1">
    <location>
        <begin position="156"/>
        <end position="179"/>
    </location>
</feature>
<keyword evidence="1" id="KW-1133">Transmembrane helix</keyword>
<feature type="transmembrane region" description="Helical" evidence="1">
    <location>
        <begin position="78"/>
        <end position="104"/>
    </location>
</feature>
<evidence type="ECO:0000313" key="2">
    <source>
        <dbReference type="EMBL" id="GIN57242.1"/>
    </source>
</evidence>
<proteinExistence type="predicted"/>
<name>A0ABQ4KIV5_9BACI</name>
<dbReference type="Proteomes" id="UP000679950">
    <property type="component" value="Unassembled WGS sequence"/>
</dbReference>
<keyword evidence="1" id="KW-0472">Membrane</keyword>
<evidence type="ECO:0008006" key="4">
    <source>
        <dbReference type="Google" id="ProtNLM"/>
    </source>
</evidence>
<keyword evidence="1" id="KW-0812">Transmembrane</keyword>
<reference evidence="2 3" key="1">
    <citation type="submission" date="2021-03" db="EMBL/GenBank/DDBJ databases">
        <title>Antimicrobial resistance genes in bacteria isolated from Japanese honey, and their potential for conferring macrolide and lincosamide resistance in the American foulbrood pathogen Paenibacillus larvae.</title>
        <authorList>
            <person name="Okamoto M."/>
            <person name="Kumagai M."/>
            <person name="Kanamori H."/>
            <person name="Takamatsu D."/>
        </authorList>
    </citation>
    <scope>NUCLEOTIDE SEQUENCE [LARGE SCALE GENOMIC DNA]</scope>
    <source>
        <strain evidence="2 3">J8TS2</strain>
    </source>
</reference>
<gene>
    <name evidence="2" type="ORF">J8TS2_15610</name>
</gene>
<keyword evidence="3" id="KW-1185">Reference proteome</keyword>
<dbReference type="EMBL" id="BORB01000010">
    <property type="protein sequence ID" value="GIN57242.1"/>
    <property type="molecule type" value="Genomic_DNA"/>
</dbReference>
<organism evidence="2 3">
    <name type="scientific">Lederbergia ruris</name>
    <dbReference type="NCBI Taxonomy" id="217495"/>
    <lineage>
        <taxon>Bacteria</taxon>
        <taxon>Bacillati</taxon>
        <taxon>Bacillota</taxon>
        <taxon>Bacilli</taxon>
        <taxon>Bacillales</taxon>
        <taxon>Bacillaceae</taxon>
        <taxon>Lederbergia</taxon>
    </lineage>
</organism>
<comment type="caution">
    <text evidence="2">The sequence shown here is derived from an EMBL/GenBank/DDBJ whole genome shotgun (WGS) entry which is preliminary data.</text>
</comment>
<evidence type="ECO:0000313" key="3">
    <source>
        <dbReference type="Proteomes" id="UP000679950"/>
    </source>
</evidence>
<accession>A0ABQ4KIV5</accession>
<feature type="transmembrane region" description="Helical" evidence="1">
    <location>
        <begin position="191"/>
        <end position="218"/>
    </location>
</feature>
<sequence>MIYELRIFKGLFYPNQSFFKLAKAEVIEGLRLRIFCLLLVSAALFAFSGWFGIGSHVLSPTLLRESPIEYESLKGFFVIGRFLLGLFYGGMILTLPSLCFWLFSQEIYAKFVVIQAFILPILLLEQVSFIILAIGFDLPWYSSPLSLGVIGQYLLTHKYVIFLLGSISIFKVWAMVIQYRGIRTMSSLTPFPLVLMVLGIHLVSWCFTSAVAVINFVILL</sequence>
<protein>
    <recommendedName>
        <fullName evidence="4">Yip1 domain-containing protein</fullName>
    </recommendedName>
</protein>
<dbReference type="RefSeq" id="WP_212966017.1">
    <property type="nucleotide sequence ID" value="NZ_BORB01000010.1"/>
</dbReference>
<feature type="transmembrane region" description="Helical" evidence="1">
    <location>
        <begin position="111"/>
        <end position="136"/>
    </location>
</feature>